<dbReference type="Proteomes" id="UP000254069">
    <property type="component" value="Unassembled WGS sequence"/>
</dbReference>
<dbReference type="SUPFAM" id="SSF53850">
    <property type="entry name" value="Periplasmic binding protein-like II"/>
    <property type="match status" value="1"/>
</dbReference>
<sequence length="247" mass="27791">MIRLCLLSVLLLMPLAQAKLQANRSVTFSTSFSIAPFFTEDRHNGIQYQLLKQALQHRQLTLGDIAFTPPKRALRLLLAGQVDCLINAPPGLKGMHYTPSLLSNQNSIFLLADNQRIIEQVADLAHMRLAAFQNASHYLGAEFAKMARLNPDYSEIANQSNQVAMLLGNRVEAIVLERRIFAYNYQKLAEKKDSLPPVREVSLFEEAPRFLACRDPEIAAEITAGIEWLYEQGVAERILAEPPQFDD</sequence>
<proteinExistence type="predicted"/>
<dbReference type="EMBL" id="UGYO01000001">
    <property type="protein sequence ID" value="SUI50831.1"/>
    <property type="molecule type" value="Genomic_DNA"/>
</dbReference>
<dbReference type="AlphaFoldDB" id="A0A379YXD9"/>
<organism evidence="2 3">
    <name type="scientific">Shewanella algae</name>
    <dbReference type="NCBI Taxonomy" id="38313"/>
    <lineage>
        <taxon>Bacteria</taxon>
        <taxon>Pseudomonadati</taxon>
        <taxon>Pseudomonadota</taxon>
        <taxon>Gammaproteobacteria</taxon>
        <taxon>Alteromonadales</taxon>
        <taxon>Shewanellaceae</taxon>
        <taxon>Shewanella</taxon>
    </lineage>
</organism>
<evidence type="ECO:0000313" key="3">
    <source>
        <dbReference type="Proteomes" id="UP000254069"/>
    </source>
</evidence>
<keyword evidence="3" id="KW-1185">Reference proteome</keyword>
<evidence type="ECO:0000313" key="2">
    <source>
        <dbReference type="EMBL" id="SUI50831.1"/>
    </source>
</evidence>
<accession>A0A379YXD9</accession>
<feature type="signal peptide" evidence="1">
    <location>
        <begin position="1"/>
        <end position="18"/>
    </location>
</feature>
<dbReference type="Gene3D" id="3.40.190.10">
    <property type="entry name" value="Periplasmic binding protein-like II"/>
    <property type="match status" value="2"/>
</dbReference>
<feature type="chain" id="PRO_5016937874" evidence="1">
    <location>
        <begin position="19"/>
        <end position="247"/>
    </location>
</feature>
<evidence type="ECO:0000256" key="1">
    <source>
        <dbReference type="SAM" id="SignalP"/>
    </source>
</evidence>
<protein>
    <submittedName>
        <fullName evidence="2">Bacterial extracellular solute-binding proteins, family 3</fullName>
    </submittedName>
</protein>
<name>A0A379YXD9_9GAMM</name>
<dbReference type="RefSeq" id="WP_147289664.1">
    <property type="nucleotide sequence ID" value="NZ_JADZHC010000032.1"/>
</dbReference>
<keyword evidence="1" id="KW-0732">Signal</keyword>
<reference evidence="2 3" key="1">
    <citation type="submission" date="2018-06" db="EMBL/GenBank/DDBJ databases">
        <authorList>
            <consortium name="Pathogen Informatics"/>
            <person name="Doyle S."/>
        </authorList>
    </citation>
    <scope>NUCLEOTIDE SEQUENCE [LARGE SCALE GENOMIC DNA]</scope>
    <source>
        <strain evidence="2 3">NCTC10738</strain>
    </source>
</reference>
<gene>
    <name evidence="2" type="ORF">NCTC10738_00580</name>
</gene>